<dbReference type="PROSITE" id="PS51272">
    <property type="entry name" value="SLH"/>
    <property type="match status" value="1"/>
</dbReference>
<evidence type="ECO:0000313" key="4">
    <source>
        <dbReference type="EMBL" id="QMS86244.1"/>
    </source>
</evidence>
<geneLocation type="plasmid" evidence="5">
    <name>pne_3</name>
</geneLocation>
<dbReference type="GO" id="GO:0016020">
    <property type="term" value="C:membrane"/>
    <property type="evidence" value="ECO:0007669"/>
    <property type="project" value="InterPro"/>
</dbReference>
<evidence type="ECO:0000313" key="5">
    <source>
        <dbReference type="Proteomes" id="UP000514713"/>
    </source>
</evidence>
<organism evidence="4 5">
    <name type="scientific">Nostoc edaphicum CCNP1411</name>
    <dbReference type="NCBI Taxonomy" id="1472755"/>
    <lineage>
        <taxon>Bacteria</taxon>
        <taxon>Bacillati</taxon>
        <taxon>Cyanobacteriota</taxon>
        <taxon>Cyanophyceae</taxon>
        <taxon>Nostocales</taxon>
        <taxon>Nostocaceae</taxon>
        <taxon>Nostoc</taxon>
    </lineage>
</organism>
<dbReference type="Gene3D" id="2.40.160.180">
    <property type="entry name" value="Carbohydrate-selective porin OprB"/>
    <property type="match status" value="1"/>
</dbReference>
<dbReference type="PANTHER" id="PTHR43308">
    <property type="entry name" value="OUTER MEMBRANE PROTEIN ALPHA-RELATED"/>
    <property type="match status" value="1"/>
</dbReference>
<dbReference type="Pfam" id="PF04966">
    <property type="entry name" value="OprB"/>
    <property type="match status" value="1"/>
</dbReference>
<comment type="similarity">
    <text evidence="1 2">Belongs to the OprB family.</text>
</comment>
<gene>
    <name evidence="4" type="ORF">HUN01_01080</name>
</gene>
<dbReference type="InterPro" id="IPR051465">
    <property type="entry name" value="Cell_Envelope_Struct_Comp"/>
</dbReference>
<dbReference type="Proteomes" id="UP000514713">
    <property type="component" value="Plasmid pNe_3"/>
</dbReference>
<dbReference type="InterPro" id="IPR047684">
    <property type="entry name" value="Por_som-like"/>
</dbReference>
<dbReference type="GO" id="GO:0015288">
    <property type="term" value="F:porin activity"/>
    <property type="evidence" value="ECO:0007669"/>
    <property type="project" value="InterPro"/>
</dbReference>
<reference evidence="5" key="1">
    <citation type="submission" date="2020-06" db="EMBL/GenBank/DDBJ databases">
        <title>Nostoc edaphicum CCNP1411 genome.</title>
        <authorList>
            <person name="Fidor A."/>
            <person name="Grabski M."/>
            <person name="Gawor J."/>
            <person name="Gromadka R."/>
            <person name="Wegrzyn G."/>
            <person name="Mazur-Marzec H."/>
        </authorList>
    </citation>
    <scope>NUCLEOTIDE SEQUENCE [LARGE SCALE GENOMIC DNA]</scope>
    <source>
        <strain evidence="5">CCNP1411</strain>
        <plasmid evidence="5">pne_3</plasmid>
    </source>
</reference>
<dbReference type="GO" id="GO:0008643">
    <property type="term" value="P:carbohydrate transport"/>
    <property type="evidence" value="ECO:0007669"/>
    <property type="project" value="InterPro"/>
</dbReference>
<evidence type="ECO:0000256" key="2">
    <source>
        <dbReference type="RuleBase" id="RU363072"/>
    </source>
</evidence>
<name>A0A7D7QHH0_9NOSO</name>
<proteinExistence type="inferred from homology"/>
<sequence length="649" mass="71705">MPPPVMATIHHLAASLEYQTVVDIPFLIESQQALALNLSSSNSTKYLHKTDKNWHDIQRQVVKDKKNTTQASSKFLLSNQKKGASLTAYSPISKAIHIQPLDQSLPGSSKQLLTSKIAEPTTTLITQATSSAVVKVPGQQPYQKSNKQSVEFQVIAQVANSQITNLSETLTNEIPAVSKLSDVQSTDWKLQALQLLMERYGVTVLCDNDIFQGNRSVTRFEFAICLNGLLNYIQAQINTDQMKVIDQEDTIVLQRLQQEFTNELAVLQGHIDLLEARTAALETQQFATTTKLTGEVKFNLIDGWGGRVTGKGDSNPVLTYLTKLQFNTSFSGKDLLFIELAAGNAVNRNFADSDSFGTKMALWSEAGNTNNQTFLTVLQYRFTAFNDRITFKITPVGHRTYIVLNSNSSTEGLALSQFGEFSPVFRIGLEELNTGLGIDWSITDQTQLQFVYSAKNANDPNSGLFNSDSYAIGTQLLVRPTENFTTGIAYIHAQSEDGSLNTLAGSLNADTSGGFKERAQIQAINGTLQWRLLPNVTLGAWGGYIRTKSRESDAEANSTTYAVSLLVRDLFGREGDTLGVIFGQPLKLINGKLIQREDVSTSLHYELFYDFRVNNNISITPGFFVITNPEHNSGNNTIIIGGIRTRFRF</sequence>
<dbReference type="EMBL" id="CP054695">
    <property type="protein sequence ID" value="QMS86244.1"/>
    <property type="molecule type" value="Genomic_DNA"/>
</dbReference>
<dbReference type="KEGG" id="ned:HUN01_01080"/>
<evidence type="ECO:0000259" key="3">
    <source>
        <dbReference type="PROSITE" id="PS51272"/>
    </source>
</evidence>
<dbReference type="InterPro" id="IPR001119">
    <property type="entry name" value="SLH_dom"/>
</dbReference>
<dbReference type="InterPro" id="IPR038673">
    <property type="entry name" value="OprB_sf"/>
</dbReference>
<keyword evidence="4" id="KW-0614">Plasmid</keyword>
<dbReference type="PANTHER" id="PTHR43308:SF1">
    <property type="entry name" value="OUTER MEMBRANE PROTEIN ALPHA"/>
    <property type="match status" value="1"/>
</dbReference>
<dbReference type="RefSeq" id="WP_181927155.1">
    <property type="nucleotide sequence ID" value="NZ_CP054695.1"/>
</dbReference>
<dbReference type="AlphaFoldDB" id="A0A7D7QHH0"/>
<accession>A0A7D7QHH0</accession>
<protein>
    <submittedName>
        <fullName evidence="4">Iron uptake porin</fullName>
    </submittedName>
</protein>
<evidence type="ECO:0000256" key="1">
    <source>
        <dbReference type="ARBA" id="ARBA00008769"/>
    </source>
</evidence>
<keyword evidence="5" id="KW-1185">Reference proteome</keyword>
<feature type="domain" description="SLH" evidence="3">
    <location>
        <begin position="176"/>
        <end position="240"/>
    </location>
</feature>
<dbReference type="InterPro" id="IPR007049">
    <property type="entry name" value="Carb-sel_porin_OprB"/>
</dbReference>
<dbReference type="NCBIfam" id="NF033921">
    <property type="entry name" value="por_somb"/>
    <property type="match status" value="1"/>
</dbReference>